<proteinExistence type="predicted"/>
<accession>S3DTV6</accession>
<dbReference type="InterPro" id="IPR045518">
    <property type="entry name" value="2EXR"/>
</dbReference>
<organism evidence="3 4">
    <name type="scientific">Glarea lozoyensis (strain ATCC 20868 / MF5171)</name>
    <dbReference type="NCBI Taxonomy" id="1116229"/>
    <lineage>
        <taxon>Eukaryota</taxon>
        <taxon>Fungi</taxon>
        <taxon>Dikarya</taxon>
        <taxon>Ascomycota</taxon>
        <taxon>Pezizomycotina</taxon>
        <taxon>Leotiomycetes</taxon>
        <taxon>Helotiales</taxon>
        <taxon>Helotiaceae</taxon>
        <taxon>Glarea</taxon>
    </lineage>
</organism>
<name>S3DTV6_GLAL2</name>
<reference evidence="3 4" key="1">
    <citation type="journal article" date="2013" name="BMC Genomics">
        <title>Genomics-driven discovery of the pneumocandin biosynthetic gene cluster in the fungus Glarea lozoyensis.</title>
        <authorList>
            <person name="Chen L."/>
            <person name="Yue Q."/>
            <person name="Zhang X."/>
            <person name="Xiang M."/>
            <person name="Wang C."/>
            <person name="Li S."/>
            <person name="Che Y."/>
            <person name="Ortiz-Lopez F.J."/>
            <person name="Bills G.F."/>
            <person name="Liu X."/>
            <person name="An Z."/>
        </authorList>
    </citation>
    <scope>NUCLEOTIDE SEQUENCE [LARGE SCALE GENOMIC DNA]</scope>
    <source>
        <strain evidence="4">ATCC 20868 / MF5171</strain>
    </source>
</reference>
<gene>
    <name evidence="3" type="ORF">GLAREA_00968</name>
</gene>
<dbReference type="Proteomes" id="UP000016922">
    <property type="component" value="Unassembled WGS sequence"/>
</dbReference>
<evidence type="ECO:0000313" key="4">
    <source>
        <dbReference type="Proteomes" id="UP000016922"/>
    </source>
</evidence>
<dbReference type="EMBL" id="KE145367">
    <property type="protein sequence ID" value="EPE29808.1"/>
    <property type="molecule type" value="Genomic_DNA"/>
</dbReference>
<sequence>MNETSDSAMMGETKMENEGNSLSTSHVKTSLFSAIREKLRHAKFKHSKTETTNIPEIGIFRFTDLPIEIQFKILHLTYEPQKIVIWRIHNSFAGNIPRNLTPAPVALQINHALRMEAMKYYELLKYEGPPGKSFEKWPRIYINMDMDRLTLGLRSARLNTLSNHLVGLTHRVAREAGTSPSTGEPIPLTFPKYLPLLSFVNFISADQRRRLIVLFQDLTADLLVEIMCSPFEHELNKLLAKTRGLMWIMSEKSKSHNEDFVNMLVGLKEEQKQKDNPPDHHVIVTAGRLNLGIGFVSRLPYIMKE</sequence>
<dbReference type="GeneID" id="19460026"/>
<dbReference type="OrthoDB" id="3581945at2759"/>
<feature type="domain" description="2EXR" evidence="2">
    <location>
        <begin position="61"/>
        <end position="149"/>
    </location>
</feature>
<keyword evidence="4" id="KW-1185">Reference proteome</keyword>
<dbReference type="Pfam" id="PF20150">
    <property type="entry name" value="2EXR"/>
    <property type="match status" value="1"/>
</dbReference>
<evidence type="ECO:0000313" key="3">
    <source>
        <dbReference type="EMBL" id="EPE29808.1"/>
    </source>
</evidence>
<evidence type="ECO:0000256" key="1">
    <source>
        <dbReference type="SAM" id="MobiDB-lite"/>
    </source>
</evidence>
<dbReference type="HOGENOM" id="CLU_912310_0_0_1"/>
<dbReference type="RefSeq" id="XP_008083917.1">
    <property type="nucleotide sequence ID" value="XM_008085726.1"/>
</dbReference>
<dbReference type="AlphaFoldDB" id="S3DTV6"/>
<protein>
    <recommendedName>
        <fullName evidence="2">2EXR domain-containing protein</fullName>
    </recommendedName>
</protein>
<feature type="region of interest" description="Disordered" evidence="1">
    <location>
        <begin position="1"/>
        <end position="22"/>
    </location>
</feature>
<dbReference type="KEGG" id="glz:GLAREA_00968"/>
<evidence type="ECO:0000259" key="2">
    <source>
        <dbReference type="Pfam" id="PF20150"/>
    </source>
</evidence>